<evidence type="ECO:0000256" key="2">
    <source>
        <dbReference type="ARBA" id="ARBA00023295"/>
    </source>
</evidence>
<dbReference type="InterPro" id="IPR036452">
    <property type="entry name" value="Ribo_hydro-like"/>
</dbReference>
<organism evidence="4 5">
    <name type="scientific">Limnochorda pilosa</name>
    <dbReference type="NCBI Taxonomy" id="1555112"/>
    <lineage>
        <taxon>Bacteria</taxon>
        <taxon>Bacillati</taxon>
        <taxon>Bacillota</taxon>
        <taxon>Limnochordia</taxon>
        <taxon>Limnochordales</taxon>
        <taxon>Limnochordaceae</taxon>
        <taxon>Limnochorda</taxon>
    </lineage>
</organism>
<evidence type="ECO:0000259" key="3">
    <source>
        <dbReference type="Pfam" id="PF01156"/>
    </source>
</evidence>
<dbReference type="GO" id="GO:0006152">
    <property type="term" value="P:purine nucleoside catabolic process"/>
    <property type="evidence" value="ECO:0007669"/>
    <property type="project" value="TreeGrafter"/>
</dbReference>
<dbReference type="Proteomes" id="UP000065807">
    <property type="component" value="Chromosome"/>
</dbReference>
<proteinExistence type="predicted"/>
<dbReference type="AlphaFoldDB" id="A0A0K2SM30"/>
<reference evidence="5" key="2">
    <citation type="journal article" date="2016" name="Int. J. Syst. Evol. Microbiol.">
        <title>Complete genome sequence and cell structure of Limnochorda pilosa, a Gram-negative spore-former within the phylum Firmicutes.</title>
        <authorList>
            <person name="Watanabe M."/>
            <person name="Kojima H."/>
            <person name="Fukui M."/>
        </authorList>
    </citation>
    <scope>NUCLEOTIDE SEQUENCE [LARGE SCALE GENOMIC DNA]</scope>
    <source>
        <strain evidence="5">HC45</strain>
    </source>
</reference>
<accession>A0A0K2SM30</accession>
<gene>
    <name evidence="4" type="ORF">LIP_2236</name>
</gene>
<dbReference type="GO" id="GO:0005829">
    <property type="term" value="C:cytosol"/>
    <property type="evidence" value="ECO:0007669"/>
    <property type="project" value="TreeGrafter"/>
</dbReference>
<dbReference type="OrthoDB" id="9797882at2"/>
<dbReference type="InterPro" id="IPR023186">
    <property type="entry name" value="IUNH"/>
</dbReference>
<keyword evidence="1 4" id="KW-0378">Hydrolase</keyword>
<name>A0A0K2SM30_LIMPI</name>
<dbReference type="InterPro" id="IPR001910">
    <property type="entry name" value="Inosine/uridine_hydrolase_dom"/>
</dbReference>
<keyword evidence="5" id="KW-1185">Reference proteome</keyword>
<dbReference type="EMBL" id="AP014924">
    <property type="protein sequence ID" value="BAS28077.1"/>
    <property type="molecule type" value="Genomic_DNA"/>
</dbReference>
<dbReference type="Pfam" id="PF01156">
    <property type="entry name" value="IU_nuc_hydro"/>
    <property type="match status" value="1"/>
</dbReference>
<dbReference type="Gene3D" id="3.90.245.10">
    <property type="entry name" value="Ribonucleoside hydrolase-like"/>
    <property type="match status" value="1"/>
</dbReference>
<feature type="domain" description="Inosine/uridine-preferring nucleoside hydrolase" evidence="3">
    <location>
        <begin position="28"/>
        <end position="355"/>
    </location>
</feature>
<evidence type="ECO:0000313" key="4">
    <source>
        <dbReference type="EMBL" id="BAS28077.1"/>
    </source>
</evidence>
<dbReference type="PATRIC" id="fig|1555112.3.peg.2279"/>
<dbReference type="PANTHER" id="PTHR12304:SF4">
    <property type="entry name" value="URIDINE NUCLEOSIDASE"/>
    <property type="match status" value="1"/>
</dbReference>
<dbReference type="PANTHER" id="PTHR12304">
    <property type="entry name" value="INOSINE-URIDINE PREFERRING NUCLEOSIDE HYDROLASE"/>
    <property type="match status" value="1"/>
</dbReference>
<sequence>MRRVSRVVLVMVVLAVLVPGFAAAREKVIVDADMGILNDDAVALFMLLQSGEVDVLGVTIVAGNTWVEEGTAYALRQLELIGRTDVPVVPGAPEPLMGNRQPWLSAEERLWGNSEYLGAFSRPRPRSYLELDGEPYGGYPQTKPFSEHAVDFIVRMVKANPGQVTIFALGPATNLALAVRKNPEIVPLVKQVIYMGGAIDVPGNTTVAAEFNWWFDPEAAQIALRTPFRKQIIVPLDIAERVFYTKSEFDRIVSRAETPIVKMFKDLHGPRFAQDPDRTSFVWDALTSAIFLRPEIVVRMEERFVDVDTSYGPNYGRSLGYYESRRRSFGAPENFPAGTQKANVLFDIDRQAFWDLYVELIAKR</sequence>
<dbReference type="RefSeq" id="WP_158509642.1">
    <property type="nucleotide sequence ID" value="NZ_AP014924.1"/>
</dbReference>
<dbReference type="KEGG" id="lpil:LIP_2236"/>
<keyword evidence="2" id="KW-0326">Glycosidase</keyword>
<dbReference type="STRING" id="1555112.LIP_2236"/>
<dbReference type="GO" id="GO:0008477">
    <property type="term" value="F:purine nucleosidase activity"/>
    <property type="evidence" value="ECO:0007669"/>
    <property type="project" value="TreeGrafter"/>
</dbReference>
<dbReference type="SUPFAM" id="SSF53590">
    <property type="entry name" value="Nucleoside hydrolase"/>
    <property type="match status" value="1"/>
</dbReference>
<evidence type="ECO:0000313" key="5">
    <source>
        <dbReference type="Proteomes" id="UP000065807"/>
    </source>
</evidence>
<protein>
    <submittedName>
        <fullName evidence="4">Nucleoside hydrolase</fullName>
    </submittedName>
</protein>
<evidence type="ECO:0000256" key="1">
    <source>
        <dbReference type="ARBA" id="ARBA00022801"/>
    </source>
</evidence>
<reference evidence="5" key="1">
    <citation type="submission" date="2015-07" db="EMBL/GenBank/DDBJ databases">
        <title>Complete genome sequence and phylogenetic analysis of Limnochorda pilosa.</title>
        <authorList>
            <person name="Watanabe M."/>
            <person name="Kojima H."/>
            <person name="Fukui M."/>
        </authorList>
    </citation>
    <scope>NUCLEOTIDE SEQUENCE [LARGE SCALE GENOMIC DNA]</scope>
    <source>
        <strain evidence="5">HC45</strain>
    </source>
</reference>